<dbReference type="PROSITE" id="PS50111">
    <property type="entry name" value="CHEMOTAXIS_TRANSDUC_2"/>
    <property type="match status" value="1"/>
</dbReference>
<dbReference type="Gene3D" id="1.10.287.950">
    <property type="entry name" value="Methyl-accepting chemotaxis protein"/>
    <property type="match status" value="1"/>
</dbReference>
<evidence type="ECO:0000259" key="13">
    <source>
        <dbReference type="PROSITE" id="PS50885"/>
    </source>
</evidence>
<evidence type="ECO:0000256" key="9">
    <source>
        <dbReference type="PROSITE-ProRule" id="PRU00284"/>
    </source>
</evidence>
<dbReference type="Pfam" id="PF00015">
    <property type="entry name" value="MCPsignal"/>
    <property type="match status" value="1"/>
</dbReference>
<reference evidence="14 15" key="1">
    <citation type="submission" date="2020-06" db="EMBL/GenBank/DDBJ databases">
        <title>Whole-genome sequence of Allochromatium humboldtianum DSM 21881, type strain.</title>
        <authorList>
            <person name="Kyndt J.A."/>
            <person name="Meyer T.E."/>
        </authorList>
    </citation>
    <scope>NUCLEOTIDE SEQUENCE [LARGE SCALE GENOMIC DNA]</scope>
    <source>
        <strain evidence="14 15">DSM 21881</strain>
    </source>
</reference>
<proteinExistence type="inferred from homology"/>
<dbReference type="InterPro" id="IPR003660">
    <property type="entry name" value="HAMP_dom"/>
</dbReference>
<gene>
    <name evidence="14" type="ORF">HW932_05565</name>
</gene>
<dbReference type="CDD" id="cd06225">
    <property type="entry name" value="HAMP"/>
    <property type="match status" value="1"/>
</dbReference>
<sequence>MKTLSIRSKILLVSITPILAVVGVLLTQTITSQRQAGAERIENTRALLMAEKEAQLKHYVELAISSIKTLYDPAGPNDADAQERARTILRQLDYGQDGYIFVYRYDGTCEVLGPKPELEGKNVIDMQDKDGKPLIRSLIQTAQAGGGSYRYKWDKPSTADLVDKLSYVEALDKWQWVVGTGFYIDDIDQTIARISREVDAEITSRILAAALMAGLLIALSTVASVWLSRRISRPLAHTSDALLEIADGDGDLTRRLVADSADEVGKLSAGFNTFVGKIHGIIQSVDAATGRLIAAAERMLENANQANTSARGQRQGTDQIAVAINQMTATVQEVARNAADAAQAAHMADGRVQEGISTVDGTIACIGELARLSDDAAELAQRLAAESASIGSVLDVIRGIADQTNLLALNAAIEAARAGEQGRGFAVVADEVRTLASRTQQSTLEIQDMTVRLQNGTKATVEMMNLSAEQTKQAVEVAQRAGDSLRAISEAVGTITAMNSQIATAAEEQGAVAEEINRNVTHISDIADHSEHAARSSADTAHEVTELGRNLSALVGQFKV</sequence>
<keyword evidence="3" id="KW-0997">Cell inner membrane</keyword>
<accession>A0A850R7G2</accession>
<dbReference type="InterPro" id="IPR033480">
    <property type="entry name" value="sCache_2"/>
</dbReference>
<evidence type="ECO:0000256" key="8">
    <source>
        <dbReference type="ARBA" id="ARBA00029447"/>
    </source>
</evidence>
<feature type="domain" description="HAMP" evidence="13">
    <location>
        <begin position="229"/>
        <end position="283"/>
    </location>
</feature>
<dbReference type="AlphaFoldDB" id="A0A850R7G2"/>
<protein>
    <submittedName>
        <fullName evidence="14">Cache domain-containing protein</fullName>
    </submittedName>
</protein>
<evidence type="ECO:0000313" key="15">
    <source>
        <dbReference type="Proteomes" id="UP000592294"/>
    </source>
</evidence>
<dbReference type="SMART" id="SM00283">
    <property type="entry name" value="MA"/>
    <property type="match status" value="1"/>
</dbReference>
<feature type="transmembrane region" description="Helical" evidence="10">
    <location>
        <begin position="206"/>
        <end position="227"/>
    </location>
</feature>
<dbReference type="Pfam" id="PF00672">
    <property type="entry name" value="HAMP"/>
    <property type="match status" value="1"/>
</dbReference>
<evidence type="ECO:0000256" key="1">
    <source>
        <dbReference type="ARBA" id="ARBA00004429"/>
    </source>
</evidence>
<keyword evidence="7 9" id="KW-0807">Transducer</keyword>
<dbReference type="PROSITE" id="PS50885">
    <property type="entry name" value="HAMP"/>
    <property type="match status" value="1"/>
</dbReference>
<organism evidence="14 15">
    <name type="scientific">Allochromatium humboldtianum</name>
    <dbReference type="NCBI Taxonomy" id="504901"/>
    <lineage>
        <taxon>Bacteria</taxon>
        <taxon>Pseudomonadati</taxon>
        <taxon>Pseudomonadota</taxon>
        <taxon>Gammaproteobacteria</taxon>
        <taxon>Chromatiales</taxon>
        <taxon>Chromatiaceae</taxon>
        <taxon>Allochromatium</taxon>
    </lineage>
</organism>
<dbReference type="PANTHER" id="PTHR32089">
    <property type="entry name" value="METHYL-ACCEPTING CHEMOTAXIS PROTEIN MCPB"/>
    <property type="match status" value="1"/>
</dbReference>
<keyword evidence="6 10" id="KW-0472">Membrane</keyword>
<evidence type="ECO:0000256" key="10">
    <source>
        <dbReference type="SAM" id="Phobius"/>
    </source>
</evidence>
<dbReference type="GO" id="GO:0006935">
    <property type="term" value="P:chemotaxis"/>
    <property type="evidence" value="ECO:0007669"/>
    <property type="project" value="UniProtKB-ARBA"/>
</dbReference>
<comment type="caution">
    <text evidence="14">The sequence shown here is derived from an EMBL/GenBank/DDBJ whole genome shotgun (WGS) entry which is preliminary data.</text>
</comment>
<evidence type="ECO:0000256" key="4">
    <source>
        <dbReference type="ARBA" id="ARBA00022692"/>
    </source>
</evidence>
<comment type="similarity">
    <text evidence="8">Belongs to the methyl-accepting chemotaxis (MCP) protein family.</text>
</comment>
<dbReference type="SUPFAM" id="SSF58104">
    <property type="entry name" value="Methyl-accepting chemotaxis protein (MCP) signaling domain"/>
    <property type="match status" value="1"/>
</dbReference>
<keyword evidence="5 10" id="KW-1133">Transmembrane helix</keyword>
<evidence type="ECO:0000256" key="5">
    <source>
        <dbReference type="ARBA" id="ARBA00022989"/>
    </source>
</evidence>
<evidence type="ECO:0000313" key="14">
    <source>
        <dbReference type="EMBL" id="NVZ08725.1"/>
    </source>
</evidence>
<dbReference type="Pfam" id="PF17200">
    <property type="entry name" value="sCache_2"/>
    <property type="match status" value="1"/>
</dbReference>
<dbReference type="CDD" id="cd11386">
    <property type="entry name" value="MCP_signal"/>
    <property type="match status" value="1"/>
</dbReference>
<evidence type="ECO:0000256" key="6">
    <source>
        <dbReference type="ARBA" id="ARBA00023136"/>
    </source>
</evidence>
<feature type="domain" description="Methyl-accepting transducer" evidence="11">
    <location>
        <begin position="288"/>
        <end position="524"/>
    </location>
</feature>
<dbReference type="FunFam" id="1.10.287.950:FF:000001">
    <property type="entry name" value="Methyl-accepting chemotaxis sensory transducer"/>
    <property type="match status" value="1"/>
</dbReference>
<dbReference type="GO" id="GO:0007165">
    <property type="term" value="P:signal transduction"/>
    <property type="evidence" value="ECO:0007669"/>
    <property type="project" value="UniProtKB-KW"/>
</dbReference>
<dbReference type="InterPro" id="IPR000727">
    <property type="entry name" value="T_SNARE_dom"/>
</dbReference>
<comment type="subcellular location">
    <subcellularLocation>
        <location evidence="1">Cell inner membrane</location>
        <topology evidence="1">Multi-pass membrane protein</topology>
    </subcellularLocation>
</comment>
<dbReference type="PROSITE" id="PS50192">
    <property type="entry name" value="T_SNARE"/>
    <property type="match status" value="1"/>
</dbReference>
<name>A0A850R7G2_9GAMM</name>
<evidence type="ECO:0000256" key="3">
    <source>
        <dbReference type="ARBA" id="ARBA00022519"/>
    </source>
</evidence>
<dbReference type="InterPro" id="IPR004089">
    <property type="entry name" value="MCPsignal_dom"/>
</dbReference>
<dbReference type="Proteomes" id="UP000592294">
    <property type="component" value="Unassembled WGS sequence"/>
</dbReference>
<keyword evidence="15" id="KW-1185">Reference proteome</keyword>
<dbReference type="PANTHER" id="PTHR32089:SF119">
    <property type="entry name" value="METHYL-ACCEPTING CHEMOTAXIS PROTEIN CTPL"/>
    <property type="match status" value="1"/>
</dbReference>
<evidence type="ECO:0000259" key="11">
    <source>
        <dbReference type="PROSITE" id="PS50111"/>
    </source>
</evidence>
<dbReference type="EMBL" id="JABZEO010000003">
    <property type="protein sequence ID" value="NVZ08725.1"/>
    <property type="molecule type" value="Genomic_DNA"/>
</dbReference>
<feature type="domain" description="T-SNARE coiled-coil homology" evidence="12">
    <location>
        <begin position="475"/>
        <end position="537"/>
    </location>
</feature>
<evidence type="ECO:0000256" key="7">
    <source>
        <dbReference type="ARBA" id="ARBA00023224"/>
    </source>
</evidence>
<evidence type="ECO:0000256" key="2">
    <source>
        <dbReference type="ARBA" id="ARBA00022475"/>
    </source>
</evidence>
<dbReference type="Gene3D" id="3.30.450.20">
    <property type="entry name" value="PAS domain"/>
    <property type="match status" value="1"/>
</dbReference>
<keyword evidence="2" id="KW-1003">Cell membrane</keyword>
<dbReference type="CDD" id="cd18774">
    <property type="entry name" value="PDC2_HK_sensor"/>
    <property type="match status" value="1"/>
</dbReference>
<evidence type="ECO:0000259" key="12">
    <source>
        <dbReference type="PROSITE" id="PS50192"/>
    </source>
</evidence>
<keyword evidence="4 10" id="KW-0812">Transmembrane</keyword>
<dbReference type="SMART" id="SM01049">
    <property type="entry name" value="Cache_2"/>
    <property type="match status" value="1"/>
</dbReference>
<dbReference type="GO" id="GO:0005886">
    <property type="term" value="C:plasma membrane"/>
    <property type="evidence" value="ECO:0007669"/>
    <property type="project" value="UniProtKB-SubCell"/>
</dbReference>
<dbReference type="SMART" id="SM00304">
    <property type="entry name" value="HAMP"/>
    <property type="match status" value="1"/>
</dbReference>
<dbReference type="RefSeq" id="WP_176975499.1">
    <property type="nucleotide sequence ID" value="NZ_JABZEO010000003.1"/>
</dbReference>